<organism evidence="10 11">
    <name type="scientific">Merluccius polli</name>
    <name type="common">Benguela hake</name>
    <name type="synonym">Merluccius cadenati</name>
    <dbReference type="NCBI Taxonomy" id="89951"/>
    <lineage>
        <taxon>Eukaryota</taxon>
        <taxon>Metazoa</taxon>
        <taxon>Chordata</taxon>
        <taxon>Craniata</taxon>
        <taxon>Vertebrata</taxon>
        <taxon>Euteleostomi</taxon>
        <taxon>Actinopterygii</taxon>
        <taxon>Neopterygii</taxon>
        <taxon>Teleostei</taxon>
        <taxon>Neoteleostei</taxon>
        <taxon>Acanthomorphata</taxon>
        <taxon>Zeiogadaria</taxon>
        <taxon>Gadariae</taxon>
        <taxon>Gadiformes</taxon>
        <taxon>Gadoidei</taxon>
        <taxon>Merlucciidae</taxon>
        <taxon>Merluccius</taxon>
    </lineage>
</organism>
<feature type="domain" description="SAP" evidence="9">
    <location>
        <begin position="439"/>
        <end position="473"/>
    </location>
</feature>
<dbReference type="GO" id="GO:0051145">
    <property type="term" value="P:smooth muscle cell differentiation"/>
    <property type="evidence" value="ECO:0007669"/>
    <property type="project" value="TreeGrafter"/>
</dbReference>
<feature type="region of interest" description="Disordered" evidence="8">
    <location>
        <begin position="317"/>
        <end position="351"/>
    </location>
</feature>
<feature type="region of interest" description="Disordered" evidence="8">
    <location>
        <begin position="659"/>
        <end position="745"/>
    </location>
</feature>
<feature type="compositionally biased region" description="Polar residues" evidence="8">
    <location>
        <begin position="659"/>
        <end position="676"/>
    </location>
</feature>
<keyword evidence="11" id="KW-1185">Reference proteome</keyword>
<feature type="compositionally biased region" description="Low complexity" evidence="8">
    <location>
        <begin position="723"/>
        <end position="736"/>
    </location>
</feature>
<feature type="compositionally biased region" description="Low complexity" evidence="8">
    <location>
        <begin position="274"/>
        <end position="293"/>
    </location>
</feature>
<comment type="caution">
    <text evidence="10">The sequence shown here is derived from an EMBL/GenBank/DDBJ whole genome shotgun (WGS) entry which is preliminary data.</text>
</comment>
<dbReference type="Gene3D" id="6.10.150.10">
    <property type="match status" value="1"/>
</dbReference>
<gene>
    <name evidence="10" type="primary">mrtfb</name>
    <name evidence="10" type="ORF">N1851_008381</name>
</gene>
<name>A0AA47P4H9_MERPO</name>
<evidence type="ECO:0000313" key="10">
    <source>
        <dbReference type="EMBL" id="KAK0150516.1"/>
    </source>
</evidence>
<comment type="subcellular location">
    <subcellularLocation>
        <location evidence="1">Nucleus</location>
    </subcellularLocation>
</comment>
<feature type="region of interest" description="Disordered" evidence="8">
    <location>
        <begin position="274"/>
        <end position="299"/>
    </location>
</feature>
<evidence type="ECO:0000256" key="1">
    <source>
        <dbReference type="ARBA" id="ARBA00004123"/>
    </source>
</evidence>
<dbReference type="SUPFAM" id="SSF68906">
    <property type="entry name" value="SAP domain"/>
    <property type="match status" value="1"/>
</dbReference>
<evidence type="ECO:0000313" key="11">
    <source>
        <dbReference type="Proteomes" id="UP001174136"/>
    </source>
</evidence>
<accession>A0AA47P4H9</accession>
<dbReference type="Pfam" id="PF02037">
    <property type="entry name" value="SAP"/>
    <property type="match status" value="1"/>
</dbReference>
<evidence type="ECO:0000256" key="3">
    <source>
        <dbReference type="ARBA" id="ARBA00023015"/>
    </source>
</evidence>
<dbReference type="InterPro" id="IPR003034">
    <property type="entry name" value="SAP_dom"/>
</dbReference>
<feature type="compositionally biased region" description="Polar residues" evidence="8">
    <location>
        <begin position="193"/>
        <end position="221"/>
    </location>
</feature>
<dbReference type="PANTHER" id="PTHR22793">
    <property type="entry name" value="MYOCARDIN-RELATED TRANSCRIPTION FACTOR-RELATED"/>
    <property type="match status" value="1"/>
</dbReference>
<dbReference type="AlphaFoldDB" id="A0AA47P4H9"/>
<reference evidence="10" key="1">
    <citation type="journal article" date="2023" name="Front. Mar. Sci.">
        <title>A new Merluccius polli reference genome to investigate the effects of global change in West African waters.</title>
        <authorList>
            <person name="Mateo J.L."/>
            <person name="Blanco-Fernandez C."/>
            <person name="Garcia-Vazquez E."/>
            <person name="Machado-Schiaffino G."/>
        </authorList>
    </citation>
    <scope>NUCLEOTIDE SEQUENCE</scope>
    <source>
        <strain evidence="10">C29</strain>
        <tissue evidence="10">Fin</tissue>
    </source>
</reference>
<evidence type="ECO:0000256" key="6">
    <source>
        <dbReference type="ARBA" id="ARBA00023242"/>
    </source>
</evidence>
<dbReference type="PANTHER" id="PTHR22793:SF5">
    <property type="entry name" value="MYOCARDIN-RELATED TRANSCRIPTION FACTOR B"/>
    <property type="match status" value="1"/>
</dbReference>
<feature type="repeat" description="RPEL" evidence="7">
    <location>
        <begin position="143"/>
        <end position="168"/>
    </location>
</feature>
<feature type="region of interest" description="Disordered" evidence="8">
    <location>
        <begin position="172"/>
        <end position="251"/>
    </location>
</feature>
<evidence type="ECO:0000256" key="7">
    <source>
        <dbReference type="PROSITE-ProRule" id="PRU00401"/>
    </source>
</evidence>
<protein>
    <submittedName>
        <fullName evidence="10">Myocardin-related transcription factor B</fullName>
    </submittedName>
</protein>
<feature type="repeat" description="RPEL" evidence="7">
    <location>
        <begin position="99"/>
        <end position="124"/>
    </location>
</feature>
<dbReference type="Gene3D" id="6.10.140.2040">
    <property type="match status" value="1"/>
</dbReference>
<evidence type="ECO:0000259" key="9">
    <source>
        <dbReference type="PROSITE" id="PS50800"/>
    </source>
</evidence>
<feature type="compositionally biased region" description="Basic and acidic residues" evidence="8">
    <location>
        <begin position="330"/>
        <end position="345"/>
    </location>
</feature>
<evidence type="ECO:0000256" key="2">
    <source>
        <dbReference type="ARBA" id="ARBA00022737"/>
    </source>
</evidence>
<dbReference type="PROSITE" id="PS51073">
    <property type="entry name" value="RPEL"/>
    <property type="match status" value="2"/>
</dbReference>
<dbReference type="Gene3D" id="1.10.720.30">
    <property type="entry name" value="SAP domain"/>
    <property type="match status" value="1"/>
</dbReference>
<dbReference type="EMBL" id="JAOPHQ010001471">
    <property type="protein sequence ID" value="KAK0150516.1"/>
    <property type="molecule type" value="Genomic_DNA"/>
</dbReference>
<feature type="compositionally biased region" description="Basic and acidic residues" evidence="8">
    <location>
        <begin position="525"/>
        <end position="535"/>
    </location>
</feature>
<keyword evidence="5" id="KW-0804">Transcription</keyword>
<dbReference type="GO" id="GO:0005634">
    <property type="term" value="C:nucleus"/>
    <property type="evidence" value="ECO:0007669"/>
    <property type="project" value="UniProtKB-SubCell"/>
</dbReference>
<keyword evidence="3" id="KW-0805">Transcription regulation</keyword>
<evidence type="ECO:0000256" key="8">
    <source>
        <dbReference type="SAM" id="MobiDB-lite"/>
    </source>
</evidence>
<keyword evidence="2" id="KW-0677">Repeat</keyword>
<feature type="region of interest" description="Disordered" evidence="8">
    <location>
        <begin position="471"/>
        <end position="568"/>
    </location>
</feature>
<sequence length="958" mass="105637">MTHHLPDTFPQRYSVLFFFPLPASHQPMGLQVWPPSKPPPSSMACLDVETPTVCRVLQLCLQQRRSREQLVEQGIMPPLKMPVAFHEQIRHLERARTGNFLKHKICTRPERSELVRMHILQETQAEPSLQATQMRLKRARLADDLNEKLAQRPGPMELVVKNILPVVDAADTKDPPIAQQGNDPKIQDVYNFDENSTDSQPAAESAEQTSKQTPQQATSASPREAARTESSPPPACPNHTAALVSNGHRGTGEPAFSIYRQAVLYLRRTATKISPPLTSQSSSSSSPSSDSPSLGCTTEQPNKHLAVLTTVASPVRGPILVKQSQPRSAAADKNRGKKGNRDPKPRVKKLKYHQYVPPDQKQDAGHEAPLDSAYVRLLQQQQQFLQLQILNQRYSGGKGEKANVTNLSTAHAAFITSDGPAHSKRTPPPSMSHHLPYNVDEMKVAELRAELKLRGLLVSGTKNDLIERLRSHHDKSKGGPPALEMVSPAAATAAAPTARVPKSENTPRSTPPVSPVAFKVSSMGLDERGGPDPEPHSTPPGGSPHLSSTQEEAGHRGGCRSLEKDQRLHEKERQIEELMRQLEREQRLVEELKMQLEVEKRGHQEESALRHSPSLPVRIKEEFCGSPVGVEPDRTPEQSRQLSPPHQFFLTCQERLSQTQTMQPGTRQLQPVSTGTVKLPDNRRHTAVTGVAPDSDPTQGLMPQKHEASGSLQQQCHCPSPRTQSTPLSTSPGPSSQVRATQSQAEEDTALHLLNTAPPTMTLMSICKDPPRYEDAVKQTRCMQTAMQVPTALSQHMDDLFDVLIESGEIMPFIKQDPSCPDKLLPVTANVTTLPINTVLSRPPAQIQVAQPPDATLHPSSSLMALVTMETLIEGTLHKQLLEHPLVSHMELDFSDHNTLPPAGHLHNANLDTMNWLDLTTLPSHGHEEAVSHLEMSPEAGVFSSDFLESPEFQLNWE</sequence>
<dbReference type="InterPro" id="IPR043451">
    <property type="entry name" value="Myocardin-like"/>
</dbReference>
<dbReference type="Proteomes" id="UP001174136">
    <property type="component" value="Unassembled WGS sequence"/>
</dbReference>
<dbReference type="Pfam" id="PF02755">
    <property type="entry name" value="RPEL"/>
    <property type="match status" value="2"/>
</dbReference>
<evidence type="ECO:0000256" key="5">
    <source>
        <dbReference type="ARBA" id="ARBA00023163"/>
    </source>
</evidence>
<dbReference type="InterPro" id="IPR004018">
    <property type="entry name" value="RPEL_repeat"/>
</dbReference>
<keyword evidence="6" id="KW-0539">Nucleus</keyword>
<dbReference type="InterPro" id="IPR036361">
    <property type="entry name" value="SAP_dom_sf"/>
</dbReference>
<dbReference type="GO" id="GO:0045944">
    <property type="term" value="P:positive regulation of transcription by RNA polymerase II"/>
    <property type="evidence" value="ECO:0007669"/>
    <property type="project" value="TreeGrafter"/>
</dbReference>
<keyword evidence="4" id="KW-0175">Coiled coil</keyword>
<feature type="compositionally biased region" description="Low complexity" evidence="8">
    <location>
        <begin position="488"/>
        <end position="498"/>
    </location>
</feature>
<dbReference type="GO" id="GO:0003713">
    <property type="term" value="F:transcription coactivator activity"/>
    <property type="evidence" value="ECO:0007669"/>
    <property type="project" value="TreeGrafter"/>
</dbReference>
<dbReference type="SMART" id="SM00513">
    <property type="entry name" value="SAP"/>
    <property type="match status" value="1"/>
</dbReference>
<evidence type="ECO:0000256" key="4">
    <source>
        <dbReference type="ARBA" id="ARBA00023054"/>
    </source>
</evidence>
<dbReference type="PROSITE" id="PS50800">
    <property type="entry name" value="SAP"/>
    <property type="match status" value="1"/>
</dbReference>
<dbReference type="SMART" id="SM00707">
    <property type="entry name" value="RPEL"/>
    <property type="match status" value="3"/>
</dbReference>
<proteinExistence type="predicted"/>